<keyword evidence="1" id="KW-1133">Transmembrane helix</keyword>
<name>A0A501W792_9BACT</name>
<protein>
    <submittedName>
        <fullName evidence="2">Uncharacterized protein</fullName>
    </submittedName>
</protein>
<evidence type="ECO:0000256" key="1">
    <source>
        <dbReference type="SAM" id="Phobius"/>
    </source>
</evidence>
<dbReference type="OrthoDB" id="852454at2"/>
<keyword evidence="3" id="KW-1185">Reference proteome</keyword>
<sequence length="121" mass="14033">MIYMQQFIPRNAGQKLERLQQWARLRQEQMSDAIYLTKNTVLDYLLHQLERGNWRGVQDVLHGKPMTRAGKFMYSELRDRVVGRLIMRLGLRKAIAVVLALVLLPVILAQASGGLFRKLRS</sequence>
<reference evidence="2 3" key="1">
    <citation type="submission" date="2019-06" db="EMBL/GenBank/DDBJ databases">
        <title>A novel bacterium of genus Pontibacter, isolated from marine sediment.</title>
        <authorList>
            <person name="Huang H."/>
            <person name="Mo K."/>
            <person name="Hu Y."/>
        </authorList>
    </citation>
    <scope>NUCLEOTIDE SEQUENCE [LARGE SCALE GENOMIC DNA]</scope>
    <source>
        <strain evidence="2 3">HB172049</strain>
    </source>
</reference>
<proteinExistence type="predicted"/>
<keyword evidence="1" id="KW-0812">Transmembrane</keyword>
<evidence type="ECO:0000313" key="3">
    <source>
        <dbReference type="Proteomes" id="UP000316727"/>
    </source>
</evidence>
<accession>A0A501W792</accession>
<dbReference type="Proteomes" id="UP000316727">
    <property type="component" value="Unassembled WGS sequence"/>
</dbReference>
<organism evidence="2 3">
    <name type="scientific">Pontibacter mangrovi</name>
    <dbReference type="NCBI Taxonomy" id="2589816"/>
    <lineage>
        <taxon>Bacteria</taxon>
        <taxon>Pseudomonadati</taxon>
        <taxon>Bacteroidota</taxon>
        <taxon>Cytophagia</taxon>
        <taxon>Cytophagales</taxon>
        <taxon>Hymenobacteraceae</taxon>
        <taxon>Pontibacter</taxon>
    </lineage>
</organism>
<feature type="transmembrane region" description="Helical" evidence="1">
    <location>
        <begin position="94"/>
        <end position="116"/>
    </location>
</feature>
<gene>
    <name evidence="2" type="ORF">FJM65_00190</name>
</gene>
<dbReference type="EMBL" id="VFRQ01000001">
    <property type="protein sequence ID" value="TPE45803.1"/>
    <property type="molecule type" value="Genomic_DNA"/>
</dbReference>
<evidence type="ECO:0000313" key="2">
    <source>
        <dbReference type="EMBL" id="TPE45803.1"/>
    </source>
</evidence>
<dbReference type="RefSeq" id="WP_140618126.1">
    <property type="nucleotide sequence ID" value="NZ_VFRQ01000001.1"/>
</dbReference>
<comment type="caution">
    <text evidence="2">The sequence shown here is derived from an EMBL/GenBank/DDBJ whole genome shotgun (WGS) entry which is preliminary data.</text>
</comment>
<keyword evidence="1" id="KW-0472">Membrane</keyword>
<dbReference type="AlphaFoldDB" id="A0A501W792"/>